<comment type="caution">
    <text evidence="2">The sequence shown here is derived from an EMBL/GenBank/DDBJ whole genome shotgun (WGS) entry which is preliminary data.</text>
</comment>
<feature type="compositionally biased region" description="Polar residues" evidence="1">
    <location>
        <begin position="1"/>
        <end position="24"/>
    </location>
</feature>
<reference evidence="2" key="1">
    <citation type="journal article" date="2019" name="Sci. Rep.">
        <title>Draft genome of Tanacetum cinerariifolium, the natural source of mosquito coil.</title>
        <authorList>
            <person name="Yamashiro T."/>
            <person name="Shiraishi A."/>
            <person name="Satake H."/>
            <person name="Nakayama K."/>
        </authorList>
    </citation>
    <scope>NUCLEOTIDE SEQUENCE</scope>
</reference>
<protein>
    <submittedName>
        <fullName evidence="2">Putative ribonuclease H-like domain-containing protein</fullName>
    </submittedName>
</protein>
<sequence length="191" mass="21326">TADSPFSTTSKSSQDNEFQSSNDGANKVDEDLRKENECNDQWEDDSTNSTNRVNTVTSNNNVASSSGVNAVGTNISVDLPSDLNMPSLEDISIFEDSHDNEDIFAPQTRRMTKNLEEHGLVGTVIPRTDHKDLQNCFFACFLSQLDPNKVLQALKDPSWIEAMQEELLQFKLQDVWTLVDLPQGKRDIGSK</sequence>
<evidence type="ECO:0000256" key="1">
    <source>
        <dbReference type="SAM" id="MobiDB-lite"/>
    </source>
</evidence>
<feature type="compositionally biased region" description="Basic and acidic residues" evidence="1">
    <location>
        <begin position="26"/>
        <end position="37"/>
    </location>
</feature>
<dbReference type="AlphaFoldDB" id="A0A699QGI0"/>
<evidence type="ECO:0000313" key="2">
    <source>
        <dbReference type="EMBL" id="GFC64071.1"/>
    </source>
</evidence>
<proteinExistence type="predicted"/>
<organism evidence="2">
    <name type="scientific">Tanacetum cinerariifolium</name>
    <name type="common">Dalmatian daisy</name>
    <name type="synonym">Chrysanthemum cinerariifolium</name>
    <dbReference type="NCBI Taxonomy" id="118510"/>
    <lineage>
        <taxon>Eukaryota</taxon>
        <taxon>Viridiplantae</taxon>
        <taxon>Streptophyta</taxon>
        <taxon>Embryophyta</taxon>
        <taxon>Tracheophyta</taxon>
        <taxon>Spermatophyta</taxon>
        <taxon>Magnoliopsida</taxon>
        <taxon>eudicotyledons</taxon>
        <taxon>Gunneridae</taxon>
        <taxon>Pentapetalae</taxon>
        <taxon>asterids</taxon>
        <taxon>campanulids</taxon>
        <taxon>Asterales</taxon>
        <taxon>Asteraceae</taxon>
        <taxon>Asteroideae</taxon>
        <taxon>Anthemideae</taxon>
        <taxon>Anthemidinae</taxon>
        <taxon>Tanacetum</taxon>
    </lineage>
</organism>
<dbReference type="EMBL" id="BKCJ011000784">
    <property type="protein sequence ID" value="GFC64071.1"/>
    <property type="molecule type" value="Genomic_DNA"/>
</dbReference>
<feature type="region of interest" description="Disordered" evidence="1">
    <location>
        <begin position="1"/>
        <end position="53"/>
    </location>
</feature>
<accession>A0A699QGI0</accession>
<feature type="non-terminal residue" evidence="2">
    <location>
        <position position="1"/>
    </location>
</feature>
<gene>
    <name evidence="2" type="ORF">Tci_836041</name>
</gene>
<name>A0A699QGI0_TANCI</name>